<sequence>MTGTTGAVVLGGGLAGLLAATVLARHVDEVTVVDRDGLPAGPEPRKGVPQGRHAHLLWSGGARTIEALLPGTTERWLAAGARRVAVHQDMVSLTAYGWQHRFPGTQFMIACSRPLLDHVVREAVLGHPRITLRERTEARALRGGADRVTGVTVLPLGAGREEDLAADLVVDATGRGSRLDRWLPALGLPVPETDRVDPGIVYATRIYRAPHGMAADFPVVSVYADHRDGGPGRNGVVLPIEDDRWMVTLSGTRNGEPGGGEAEFLAFARALRHPVVAELIAGAEPLTGVRRTRSTASRRLFCERAERWPAGLVVLGDALAALNPVYGHGMSAAALGADALDRALTEHALAPELAARAQQAIARVVDDPWIFAAAQDICYPDCRTDVRDPRLTTRAAERRRFAELIGATAIRSPSLSAATTAVSTLSVPSSSLEDPAVLAHLRRGPQRPELLRPPLKAAERELLARCAAAGEGVAG</sequence>
<dbReference type="Gene3D" id="3.50.50.60">
    <property type="entry name" value="FAD/NAD(P)-binding domain"/>
    <property type="match status" value="1"/>
</dbReference>
<dbReference type="PANTHER" id="PTHR43422:SF3">
    <property type="entry name" value="THIAMINE THIAZOLE SYNTHASE"/>
    <property type="match status" value="1"/>
</dbReference>
<dbReference type="InterPro" id="IPR036188">
    <property type="entry name" value="FAD/NAD-bd_sf"/>
</dbReference>
<reference evidence="2" key="1">
    <citation type="submission" date="2024-07" db="EMBL/GenBank/DDBJ databases">
        <authorList>
            <person name="Yu S.T."/>
        </authorList>
    </citation>
    <scope>NUCLEOTIDE SEQUENCE</scope>
    <source>
        <strain evidence="2">Y1</strain>
    </source>
</reference>
<dbReference type="AlphaFoldDB" id="A0AB39TDV7"/>
<keyword evidence="2" id="KW-0560">Oxidoreductase</keyword>
<dbReference type="GO" id="GO:0016491">
    <property type="term" value="F:oxidoreductase activity"/>
    <property type="evidence" value="ECO:0007669"/>
    <property type="project" value="UniProtKB-KW"/>
</dbReference>
<dbReference type="EC" id="1.-.-.-" evidence="2"/>
<dbReference type="EMBL" id="CP163445">
    <property type="protein sequence ID" value="XDQ77062.1"/>
    <property type="molecule type" value="Genomic_DNA"/>
</dbReference>
<name>A0AB39TDV7_9ACTN</name>
<dbReference type="PANTHER" id="PTHR43422">
    <property type="entry name" value="THIAMINE THIAZOLE SYNTHASE"/>
    <property type="match status" value="1"/>
</dbReference>
<dbReference type="GO" id="GO:0071949">
    <property type="term" value="F:FAD binding"/>
    <property type="evidence" value="ECO:0007669"/>
    <property type="project" value="InterPro"/>
</dbReference>
<evidence type="ECO:0000313" key="2">
    <source>
        <dbReference type="EMBL" id="XDQ77062.1"/>
    </source>
</evidence>
<dbReference type="RefSeq" id="WP_369182059.1">
    <property type="nucleotide sequence ID" value="NZ_CP163445.1"/>
</dbReference>
<dbReference type="Pfam" id="PF01494">
    <property type="entry name" value="FAD_binding_3"/>
    <property type="match status" value="1"/>
</dbReference>
<gene>
    <name evidence="2" type="ORF">AB2U05_00495</name>
</gene>
<dbReference type="SUPFAM" id="SSF51905">
    <property type="entry name" value="FAD/NAD(P)-binding domain"/>
    <property type="match status" value="1"/>
</dbReference>
<evidence type="ECO:0000259" key="1">
    <source>
        <dbReference type="Pfam" id="PF01494"/>
    </source>
</evidence>
<organism evidence="2">
    <name type="scientific">Streptomyces sp. Y1</name>
    <dbReference type="NCBI Taxonomy" id="3238634"/>
    <lineage>
        <taxon>Bacteria</taxon>
        <taxon>Bacillati</taxon>
        <taxon>Actinomycetota</taxon>
        <taxon>Actinomycetes</taxon>
        <taxon>Kitasatosporales</taxon>
        <taxon>Streptomycetaceae</taxon>
        <taxon>Streptomyces</taxon>
    </lineage>
</organism>
<dbReference type="InterPro" id="IPR002938">
    <property type="entry name" value="FAD-bd"/>
</dbReference>
<feature type="domain" description="FAD-binding" evidence="1">
    <location>
        <begin position="6"/>
        <end position="345"/>
    </location>
</feature>
<accession>A0AB39TDV7</accession>
<protein>
    <submittedName>
        <fullName evidence="2">NAD(P)/FAD-dependent oxidoreductase</fullName>
        <ecNumber evidence="2">1.-.-.-</ecNumber>
    </submittedName>
</protein>
<proteinExistence type="predicted"/>